<protein>
    <submittedName>
        <fullName evidence="1">Uncharacterized protein</fullName>
    </submittedName>
</protein>
<dbReference type="EMBL" id="BJOD01000089">
    <property type="protein sequence ID" value="GED28676.1"/>
    <property type="molecule type" value="Genomic_DNA"/>
</dbReference>
<evidence type="ECO:0000313" key="1">
    <source>
        <dbReference type="EMBL" id="GED28676.1"/>
    </source>
</evidence>
<name>A0ABQ0SXU0_9BACL</name>
<gene>
    <name evidence="1" type="ORF">BAG01nite_47780</name>
</gene>
<comment type="caution">
    <text evidence="1">The sequence shown here is derived from an EMBL/GenBank/DDBJ whole genome shotgun (WGS) entry which is preliminary data.</text>
</comment>
<proteinExistence type="predicted"/>
<reference evidence="1 2" key="1">
    <citation type="submission" date="2019-06" db="EMBL/GenBank/DDBJ databases">
        <title>Whole genome shotgun sequence of Brevibacillus agri NBRC 15538.</title>
        <authorList>
            <person name="Hosoyama A."/>
            <person name="Uohara A."/>
            <person name="Ohji S."/>
            <person name="Ichikawa N."/>
        </authorList>
    </citation>
    <scope>NUCLEOTIDE SEQUENCE [LARGE SCALE GENOMIC DNA]</scope>
    <source>
        <strain evidence="1 2">NBRC 15538</strain>
    </source>
</reference>
<dbReference type="RefSeq" id="WP_165328972.1">
    <property type="nucleotide sequence ID" value="NZ_BJOD01000089.1"/>
</dbReference>
<organism evidence="1 2">
    <name type="scientific">Brevibacillus agri</name>
    <dbReference type="NCBI Taxonomy" id="51101"/>
    <lineage>
        <taxon>Bacteria</taxon>
        <taxon>Bacillati</taxon>
        <taxon>Bacillota</taxon>
        <taxon>Bacilli</taxon>
        <taxon>Bacillales</taxon>
        <taxon>Paenibacillaceae</taxon>
        <taxon>Brevibacillus</taxon>
    </lineage>
</organism>
<dbReference type="Proteomes" id="UP000317180">
    <property type="component" value="Unassembled WGS sequence"/>
</dbReference>
<accession>A0ABQ0SXU0</accession>
<dbReference type="GeneID" id="82813797"/>
<evidence type="ECO:0000313" key="2">
    <source>
        <dbReference type="Proteomes" id="UP000317180"/>
    </source>
</evidence>
<keyword evidence="2" id="KW-1185">Reference proteome</keyword>
<sequence>MENTKIYVMVNKENGAKVECTEKFLPEWFARGFEVDSIKLDAQLIDDSNNE</sequence>